<evidence type="ECO:0000313" key="2">
    <source>
        <dbReference type="Proteomes" id="UP000190675"/>
    </source>
</evidence>
<organism evidence="1 2">
    <name type="scientific">Bradyrhizobium erythrophlei</name>
    <dbReference type="NCBI Taxonomy" id="1437360"/>
    <lineage>
        <taxon>Bacteria</taxon>
        <taxon>Pseudomonadati</taxon>
        <taxon>Pseudomonadota</taxon>
        <taxon>Alphaproteobacteria</taxon>
        <taxon>Hyphomicrobiales</taxon>
        <taxon>Nitrobacteraceae</taxon>
        <taxon>Bradyrhizobium</taxon>
    </lineage>
</organism>
<evidence type="ECO:0000313" key="1">
    <source>
        <dbReference type="EMBL" id="SHG40513.1"/>
    </source>
</evidence>
<dbReference type="Proteomes" id="UP000190675">
    <property type="component" value="Chromosome I"/>
</dbReference>
<dbReference type="RefSeq" id="WP_079566048.1">
    <property type="nucleotide sequence ID" value="NZ_LT670818.1"/>
</dbReference>
<gene>
    <name evidence="1" type="ORF">SAMN05444169_2267</name>
</gene>
<protein>
    <submittedName>
        <fullName evidence="1">Uncharacterized protein</fullName>
    </submittedName>
</protein>
<name>A0A1M5JKF7_9BRAD</name>
<dbReference type="EMBL" id="LT670818">
    <property type="protein sequence ID" value="SHG40513.1"/>
    <property type="molecule type" value="Genomic_DNA"/>
</dbReference>
<accession>A0A1M5JKF7</accession>
<proteinExistence type="predicted"/>
<dbReference type="AlphaFoldDB" id="A0A1M5JKF7"/>
<dbReference type="OrthoDB" id="8245284at2"/>
<reference evidence="1 2" key="1">
    <citation type="submission" date="2016-11" db="EMBL/GenBank/DDBJ databases">
        <authorList>
            <person name="Jaros S."/>
            <person name="Januszkiewicz K."/>
            <person name="Wedrychowicz H."/>
        </authorList>
    </citation>
    <scope>NUCLEOTIDE SEQUENCE [LARGE SCALE GENOMIC DNA]</scope>
    <source>
        <strain evidence="1 2">GAS242</strain>
    </source>
</reference>
<sequence>MKLNSTQVKKTLSQFEAEVLPDNHPAVPQLHSMFGEHTFFIDDSGLNVLEPAEKLETEIRTGEVVSLASWSDATLTKLRPHEPEPTGLVIVLETGH</sequence>